<dbReference type="PANTHER" id="PTHR43700:SF1">
    <property type="entry name" value="PHOSPHORIBOSYLAMINOIMIDAZOLE-SUCCINOCARBOXAMIDE SYNTHASE"/>
    <property type="match status" value="1"/>
</dbReference>
<keyword evidence="12" id="KW-1185">Reference proteome</keyword>
<organism evidence="11 12">
    <name type="scientific">Agrocybe pediades</name>
    <dbReference type="NCBI Taxonomy" id="84607"/>
    <lineage>
        <taxon>Eukaryota</taxon>
        <taxon>Fungi</taxon>
        <taxon>Dikarya</taxon>
        <taxon>Basidiomycota</taxon>
        <taxon>Agaricomycotina</taxon>
        <taxon>Agaricomycetes</taxon>
        <taxon>Agaricomycetidae</taxon>
        <taxon>Agaricales</taxon>
        <taxon>Agaricineae</taxon>
        <taxon>Strophariaceae</taxon>
        <taxon>Agrocybe</taxon>
    </lineage>
</organism>
<dbReference type="GO" id="GO:0005524">
    <property type="term" value="F:ATP binding"/>
    <property type="evidence" value="ECO:0007669"/>
    <property type="project" value="UniProtKB-KW"/>
</dbReference>
<dbReference type="GO" id="GO:0005737">
    <property type="term" value="C:cytoplasm"/>
    <property type="evidence" value="ECO:0007669"/>
    <property type="project" value="TreeGrafter"/>
</dbReference>
<dbReference type="PANTHER" id="PTHR43700">
    <property type="entry name" value="PHOSPHORIBOSYLAMINOIMIDAZOLE-SUCCINOCARBOXAMIDE SYNTHASE"/>
    <property type="match status" value="1"/>
</dbReference>
<dbReference type="NCBIfam" id="TIGR00081">
    <property type="entry name" value="purC"/>
    <property type="match status" value="1"/>
</dbReference>
<keyword evidence="8" id="KW-0067">ATP-binding</keyword>
<feature type="domain" description="SAICAR synthetase/ADE2 N-terminal" evidence="10">
    <location>
        <begin position="53"/>
        <end position="317"/>
    </location>
</feature>
<dbReference type="InterPro" id="IPR028923">
    <property type="entry name" value="SAICAR_synt/ADE2_N"/>
</dbReference>
<dbReference type="EMBL" id="JAACJL010000058">
    <property type="protein sequence ID" value="KAF4610788.1"/>
    <property type="molecule type" value="Genomic_DNA"/>
</dbReference>
<keyword evidence="6" id="KW-0547">Nucleotide-binding</keyword>
<evidence type="ECO:0000256" key="9">
    <source>
        <dbReference type="ARBA" id="ARBA00030409"/>
    </source>
</evidence>
<evidence type="ECO:0000256" key="5">
    <source>
        <dbReference type="ARBA" id="ARBA00022598"/>
    </source>
</evidence>
<dbReference type="NCBIfam" id="NF010568">
    <property type="entry name" value="PRK13961.1"/>
    <property type="match status" value="1"/>
</dbReference>
<dbReference type="GO" id="GO:0004639">
    <property type="term" value="F:phosphoribosylaminoimidazolesuccinocarboxamide synthase activity"/>
    <property type="evidence" value="ECO:0007669"/>
    <property type="project" value="UniProtKB-EC"/>
</dbReference>
<comment type="similarity">
    <text evidence="2">Belongs to the SAICAR synthetase family.</text>
</comment>
<evidence type="ECO:0000259" key="10">
    <source>
        <dbReference type="Pfam" id="PF01259"/>
    </source>
</evidence>
<dbReference type="InterPro" id="IPR001636">
    <property type="entry name" value="SAICAR_synth"/>
</dbReference>
<name>A0A8H4QH26_9AGAR</name>
<dbReference type="PROSITE" id="PS01057">
    <property type="entry name" value="SAICAR_SYNTHETASE_1"/>
    <property type="match status" value="1"/>
</dbReference>
<dbReference type="FunFam" id="3.30.470.20:FF:000015">
    <property type="entry name" value="Phosphoribosylaminoimidazole-succinocarboxamide synthase"/>
    <property type="match status" value="1"/>
</dbReference>
<comment type="pathway">
    <text evidence="1">Purine metabolism; IMP biosynthesis via de novo pathway; 5-amino-1-(5-phospho-D-ribosyl)imidazole-4-carboxamide from 5-amino-1-(5-phospho-D-ribosyl)imidazole-4-carboxylate: step 1/2.</text>
</comment>
<evidence type="ECO:0000256" key="6">
    <source>
        <dbReference type="ARBA" id="ARBA00022741"/>
    </source>
</evidence>
<dbReference type="PROSITE" id="PS01058">
    <property type="entry name" value="SAICAR_SYNTHETASE_2"/>
    <property type="match status" value="1"/>
</dbReference>
<evidence type="ECO:0000256" key="8">
    <source>
        <dbReference type="ARBA" id="ARBA00022840"/>
    </source>
</evidence>
<keyword evidence="5" id="KW-0436">Ligase</keyword>
<dbReference type="EC" id="6.3.2.6" evidence="3"/>
<reference evidence="11 12" key="1">
    <citation type="submission" date="2019-12" db="EMBL/GenBank/DDBJ databases">
        <authorList>
            <person name="Floudas D."/>
            <person name="Bentzer J."/>
            <person name="Ahren D."/>
            <person name="Johansson T."/>
            <person name="Persson P."/>
            <person name="Tunlid A."/>
        </authorList>
    </citation>
    <scope>NUCLEOTIDE SEQUENCE [LARGE SCALE GENOMIC DNA]</scope>
    <source>
        <strain evidence="11 12">CBS 102.39</strain>
    </source>
</reference>
<gene>
    <name evidence="11" type="ORF">D9613_006612</name>
</gene>
<dbReference type="GO" id="GO:0006189">
    <property type="term" value="P:'de novo' IMP biosynthetic process"/>
    <property type="evidence" value="ECO:0007669"/>
    <property type="project" value="UniProtKB-UniPathway"/>
</dbReference>
<evidence type="ECO:0000256" key="2">
    <source>
        <dbReference type="ARBA" id="ARBA00010190"/>
    </source>
</evidence>
<proteinExistence type="inferred from homology"/>
<evidence type="ECO:0000313" key="12">
    <source>
        <dbReference type="Proteomes" id="UP000521872"/>
    </source>
</evidence>
<dbReference type="InterPro" id="IPR018236">
    <property type="entry name" value="SAICAR_synthetase_CS"/>
</dbReference>
<evidence type="ECO:0000256" key="1">
    <source>
        <dbReference type="ARBA" id="ARBA00004672"/>
    </source>
</evidence>
<dbReference type="HAMAP" id="MF_00137">
    <property type="entry name" value="SAICAR_synth"/>
    <property type="match status" value="1"/>
</dbReference>
<dbReference type="UniPathway" id="UPA00074">
    <property type="reaction ID" value="UER00131"/>
</dbReference>
<comment type="caution">
    <text evidence="11">The sequence shown here is derived from an EMBL/GenBank/DDBJ whole genome shotgun (WGS) entry which is preliminary data.</text>
</comment>
<evidence type="ECO:0000256" key="7">
    <source>
        <dbReference type="ARBA" id="ARBA00022755"/>
    </source>
</evidence>
<keyword evidence="7" id="KW-0658">Purine biosynthesis</keyword>
<accession>A0A8H4QH26</accession>
<protein>
    <recommendedName>
        <fullName evidence="4">Phosphoribosylaminoimidazole-succinocarboxamide synthase</fullName>
        <ecNumber evidence="3">6.3.2.6</ecNumber>
    </recommendedName>
    <alternativeName>
        <fullName evidence="9">SAICAR synthetase</fullName>
    </alternativeName>
</protein>
<dbReference type="CDD" id="cd01414">
    <property type="entry name" value="SAICAR_synt_Sc"/>
    <property type="match status" value="1"/>
</dbReference>
<dbReference type="FunFam" id="3.30.200.20:FF:000392">
    <property type="entry name" value="Phosphoribosylaminoimidazole-succinocarboxamide synthase"/>
    <property type="match status" value="1"/>
</dbReference>
<dbReference type="Proteomes" id="UP000521872">
    <property type="component" value="Unassembled WGS sequence"/>
</dbReference>
<evidence type="ECO:0000313" key="11">
    <source>
        <dbReference type="EMBL" id="KAF4610788.1"/>
    </source>
</evidence>
<evidence type="ECO:0000256" key="3">
    <source>
        <dbReference type="ARBA" id="ARBA00012217"/>
    </source>
</evidence>
<sequence>MIGLAGDFAKTDTDSASFFFSFQSSILPPTCGVPLSTTMAALIDSNLPDLKLISKGKVRDIYSTSSPDHLLFVASDRISAYDVILKNGIPDKGKLLTQISLFWFQKLGHIIPNHFVTANIDEMPQEVRKYKDQLDGRAMLVKKAEVVPLEAIVRGYMAGSAWSEYKKSGTVHGIPMPEGIVEGEKLPQPIFTPSTKAEQGAHDENISPEQAAKIVGQELYDQISTAALQLYTTASDYARTRGVILADTKFEFGLIPSPSPEGSSTTTTSKELILIDELLTPDSSRYWPVEGYKPGGSQPSFDKQYLRDWLVSSGFKKGLESGPPGKEGQGWVIDEDIVKGTRERYAEAVQLLTQ</sequence>
<dbReference type="Gene3D" id="3.30.200.20">
    <property type="entry name" value="Phosphorylase Kinase, domain 1"/>
    <property type="match status" value="1"/>
</dbReference>
<dbReference type="Pfam" id="PF01259">
    <property type="entry name" value="SAICAR_synt"/>
    <property type="match status" value="1"/>
</dbReference>
<evidence type="ECO:0000256" key="4">
    <source>
        <dbReference type="ARBA" id="ARBA00016460"/>
    </source>
</evidence>
<dbReference type="SUPFAM" id="SSF56104">
    <property type="entry name" value="SAICAR synthase-like"/>
    <property type="match status" value="1"/>
</dbReference>
<dbReference type="Gene3D" id="3.30.470.20">
    <property type="entry name" value="ATP-grasp fold, B domain"/>
    <property type="match status" value="1"/>
</dbReference>
<dbReference type="AlphaFoldDB" id="A0A8H4QH26"/>